<dbReference type="Proteomes" id="UP000092389">
    <property type="component" value="Unassembled WGS sequence"/>
</dbReference>
<name>A0A1A2TJF4_MYCNT</name>
<protein>
    <submittedName>
        <fullName evidence="1">Uncharacterized protein</fullName>
    </submittedName>
</protein>
<reference evidence="1 2" key="1">
    <citation type="submission" date="2016-06" db="EMBL/GenBank/DDBJ databases">
        <authorList>
            <person name="Kjaerup R.B."/>
            <person name="Dalgaard T.S."/>
            <person name="Juul-Madsen H.R."/>
        </authorList>
    </citation>
    <scope>NUCLEOTIDE SEQUENCE [LARGE SCALE GENOMIC DNA]</scope>
    <source>
        <strain evidence="1 2">E152</strain>
    </source>
</reference>
<evidence type="ECO:0000313" key="2">
    <source>
        <dbReference type="Proteomes" id="UP000092389"/>
    </source>
</evidence>
<gene>
    <name evidence="1" type="ORF">A5683_20770</name>
</gene>
<accession>A0A1A2SYV2</accession>
<sequence>MLEQAVKAAPATSPGDRAAALALAAAYTKATAMGSSLQRDDPVFSAEVDDVNAKDAAMKKVCGGG</sequence>
<dbReference type="AlphaFoldDB" id="A0A1A2TJF4"/>
<evidence type="ECO:0000313" key="1">
    <source>
        <dbReference type="EMBL" id="OBH76571.1"/>
    </source>
</evidence>
<accession>A0A1A2TJF4</accession>
<organism evidence="1 2">
    <name type="scientific">Mycobacterium mantenii</name>
    <dbReference type="NCBI Taxonomy" id="560555"/>
    <lineage>
        <taxon>Bacteria</taxon>
        <taxon>Bacillati</taxon>
        <taxon>Actinomycetota</taxon>
        <taxon>Actinomycetes</taxon>
        <taxon>Mycobacteriales</taxon>
        <taxon>Mycobacteriaceae</taxon>
        <taxon>Mycobacterium</taxon>
        <taxon>Mycobacterium avium complex (MAC)</taxon>
    </lineage>
</organism>
<dbReference type="EMBL" id="LZJU01000064">
    <property type="protein sequence ID" value="OBH76571.1"/>
    <property type="molecule type" value="Genomic_DNA"/>
</dbReference>
<proteinExistence type="predicted"/>
<dbReference type="RefSeq" id="WP_067838391.1">
    <property type="nucleotide sequence ID" value="NZ_LZJP01000071.1"/>
</dbReference>
<comment type="caution">
    <text evidence="1">The sequence shown here is derived from an EMBL/GenBank/DDBJ whole genome shotgun (WGS) entry which is preliminary data.</text>
</comment>